<keyword evidence="2" id="KW-0472">Membrane</keyword>
<evidence type="ECO:0000313" key="3">
    <source>
        <dbReference type="EMBL" id="CAJ0569487.1"/>
    </source>
</evidence>
<proteinExistence type="predicted"/>
<evidence type="ECO:0000256" key="2">
    <source>
        <dbReference type="SAM" id="Phobius"/>
    </source>
</evidence>
<dbReference type="Proteomes" id="UP001177023">
    <property type="component" value="Unassembled WGS sequence"/>
</dbReference>
<comment type="caution">
    <text evidence="3">The sequence shown here is derived from an EMBL/GenBank/DDBJ whole genome shotgun (WGS) entry which is preliminary data.</text>
</comment>
<evidence type="ECO:0000313" key="4">
    <source>
        <dbReference type="Proteomes" id="UP001177023"/>
    </source>
</evidence>
<accession>A0AA36G187</accession>
<keyword evidence="4" id="KW-1185">Reference proteome</keyword>
<organism evidence="3 4">
    <name type="scientific">Mesorhabditis spiculigera</name>
    <dbReference type="NCBI Taxonomy" id="96644"/>
    <lineage>
        <taxon>Eukaryota</taxon>
        <taxon>Metazoa</taxon>
        <taxon>Ecdysozoa</taxon>
        <taxon>Nematoda</taxon>
        <taxon>Chromadorea</taxon>
        <taxon>Rhabditida</taxon>
        <taxon>Rhabditina</taxon>
        <taxon>Rhabditomorpha</taxon>
        <taxon>Rhabditoidea</taxon>
        <taxon>Rhabditidae</taxon>
        <taxon>Mesorhabditinae</taxon>
        <taxon>Mesorhabditis</taxon>
    </lineage>
</organism>
<protein>
    <submittedName>
        <fullName evidence="3">Uncharacterized protein</fullName>
    </submittedName>
</protein>
<name>A0AA36G187_9BILA</name>
<keyword evidence="2" id="KW-1133">Transmembrane helix</keyword>
<feature type="transmembrane region" description="Helical" evidence="2">
    <location>
        <begin position="107"/>
        <end position="129"/>
    </location>
</feature>
<dbReference type="AlphaFoldDB" id="A0AA36G187"/>
<feature type="region of interest" description="Disordered" evidence="1">
    <location>
        <begin position="186"/>
        <end position="210"/>
    </location>
</feature>
<keyword evidence="2" id="KW-0812">Transmembrane</keyword>
<reference evidence="3" key="1">
    <citation type="submission" date="2023-06" db="EMBL/GenBank/DDBJ databases">
        <authorList>
            <person name="Delattre M."/>
        </authorList>
    </citation>
    <scope>NUCLEOTIDE SEQUENCE</scope>
    <source>
        <strain evidence="3">AF72</strain>
    </source>
</reference>
<feature type="transmembrane region" description="Helical" evidence="2">
    <location>
        <begin position="68"/>
        <end position="95"/>
    </location>
</feature>
<feature type="non-terminal residue" evidence="3">
    <location>
        <position position="210"/>
    </location>
</feature>
<gene>
    <name evidence="3" type="ORF">MSPICULIGERA_LOCUS7966</name>
</gene>
<feature type="transmembrane region" description="Helical" evidence="2">
    <location>
        <begin position="26"/>
        <end position="47"/>
    </location>
</feature>
<sequence>FTWSSGLLYLWNLDIVTNGMAYPLQYAFFGSAALGFIVLRIVSWYAYKRVADQRYSSIEDRYLTAQNLKAAILLCYLAPYKSLCNVLSLFVYNWIFEQHTPEYFPYYGAFYFMGNHLQLYLQLILTVIGHRQLVDEFLKMIVIGLEIRQNEQDVRSVIGGRMIFTYEEENQIYHKQMQDMWQSVVPAKEPPKPRNEKRKRYATVEPHKEV</sequence>
<evidence type="ECO:0000256" key="1">
    <source>
        <dbReference type="SAM" id="MobiDB-lite"/>
    </source>
</evidence>
<dbReference type="EMBL" id="CATQJA010002038">
    <property type="protein sequence ID" value="CAJ0569487.1"/>
    <property type="molecule type" value="Genomic_DNA"/>
</dbReference>
<feature type="non-terminal residue" evidence="3">
    <location>
        <position position="1"/>
    </location>
</feature>